<protein>
    <recommendedName>
        <fullName evidence="4">Astakine</fullName>
    </recommendedName>
</protein>
<name>A0AAW2EYG9_9HYME</name>
<keyword evidence="3" id="KW-1185">Reference proteome</keyword>
<dbReference type="Proteomes" id="UP001430953">
    <property type="component" value="Unassembled WGS sequence"/>
</dbReference>
<proteinExistence type="predicted"/>
<feature type="signal peptide" evidence="1">
    <location>
        <begin position="1"/>
        <end position="24"/>
    </location>
</feature>
<evidence type="ECO:0008006" key="4">
    <source>
        <dbReference type="Google" id="ProtNLM"/>
    </source>
</evidence>
<feature type="chain" id="PRO_5043531156" description="Astakine" evidence="1">
    <location>
        <begin position="25"/>
        <end position="105"/>
    </location>
</feature>
<organism evidence="2 3">
    <name type="scientific">Cardiocondyla obscurior</name>
    <dbReference type="NCBI Taxonomy" id="286306"/>
    <lineage>
        <taxon>Eukaryota</taxon>
        <taxon>Metazoa</taxon>
        <taxon>Ecdysozoa</taxon>
        <taxon>Arthropoda</taxon>
        <taxon>Hexapoda</taxon>
        <taxon>Insecta</taxon>
        <taxon>Pterygota</taxon>
        <taxon>Neoptera</taxon>
        <taxon>Endopterygota</taxon>
        <taxon>Hymenoptera</taxon>
        <taxon>Apocrita</taxon>
        <taxon>Aculeata</taxon>
        <taxon>Formicoidea</taxon>
        <taxon>Formicidae</taxon>
        <taxon>Myrmicinae</taxon>
        <taxon>Cardiocondyla</taxon>
    </lineage>
</organism>
<gene>
    <name evidence="2" type="ORF">PUN28_014943</name>
</gene>
<evidence type="ECO:0000313" key="3">
    <source>
        <dbReference type="Proteomes" id="UP001430953"/>
    </source>
</evidence>
<sequence>MSIMSGTLLLVISVVVLSSITVSAKECSTNSDCEKSCCLLGPSRYAVPTCMPFQQKGEQCRVNADTITTKLTYPDDSEKTVNDVHYILCPCADGLSCDPKRGVCN</sequence>
<evidence type="ECO:0000313" key="2">
    <source>
        <dbReference type="EMBL" id="KAL0108020.1"/>
    </source>
</evidence>
<evidence type="ECO:0000256" key="1">
    <source>
        <dbReference type="SAM" id="SignalP"/>
    </source>
</evidence>
<keyword evidence="1" id="KW-0732">Signal</keyword>
<dbReference type="EMBL" id="JADYXP020000016">
    <property type="protein sequence ID" value="KAL0108020.1"/>
    <property type="molecule type" value="Genomic_DNA"/>
</dbReference>
<dbReference type="AlphaFoldDB" id="A0AAW2EYG9"/>
<reference evidence="2 3" key="1">
    <citation type="submission" date="2023-03" db="EMBL/GenBank/DDBJ databases">
        <title>High recombination rates correlate with genetic variation in Cardiocondyla obscurior ants.</title>
        <authorList>
            <person name="Errbii M."/>
        </authorList>
    </citation>
    <scope>NUCLEOTIDE SEQUENCE [LARGE SCALE GENOMIC DNA]</scope>
    <source>
        <strain evidence="2">Alpha-2009</strain>
        <tissue evidence="2">Whole body</tissue>
    </source>
</reference>
<accession>A0AAW2EYG9</accession>
<dbReference type="Gene3D" id="2.10.80.10">
    <property type="entry name" value="Lipase, subunit A"/>
    <property type="match status" value="1"/>
</dbReference>
<comment type="caution">
    <text evidence="2">The sequence shown here is derived from an EMBL/GenBank/DDBJ whole genome shotgun (WGS) entry which is preliminary data.</text>
</comment>